<evidence type="ECO:0000313" key="2">
    <source>
        <dbReference type="Proteomes" id="UP000593560"/>
    </source>
</evidence>
<accession>A0A7J9H2W6</accession>
<dbReference type="AlphaFoldDB" id="A0A7J9H2W6"/>
<dbReference type="PANTHER" id="PTHR31344">
    <property type="entry name" value="NUCLEAR PORE COMPLEX PROTEIN NUP205"/>
    <property type="match status" value="1"/>
</dbReference>
<proteinExistence type="predicted"/>
<sequence length="271" mass="30534">MAARIEQLEAKLREMAALEISLYSVILEQVSSANKVHTHAWCLSRLYIHACKYWSGDKQTMITKNTVSGLILITKSCCNDASRYVNYKQITLRLAALSIYMQLQVEGSCSDKTLGKLLEQASGDKQPGSFLIDLRKMAFEDAFQLTFPVRAEAMNVMEQCVARLDVAMFYAILWESKNEIPTDPISNPIVDSKRKTYTSDEELNSPLTSTIEKLLLSPTIVAKGSMNGEHKLDDGYGGLIALYKLLLEVWLIQFVSVGFFFQLQRKLQLEA</sequence>
<dbReference type="OrthoDB" id="977309at2759"/>
<reference evidence="1 2" key="1">
    <citation type="journal article" date="2019" name="Genome Biol. Evol.">
        <title>Insights into the evolution of the New World diploid cottons (Gossypium, subgenus Houzingenia) based on genome sequencing.</title>
        <authorList>
            <person name="Grover C.E."/>
            <person name="Arick M.A. 2nd"/>
            <person name="Thrash A."/>
            <person name="Conover J.L."/>
            <person name="Sanders W.S."/>
            <person name="Peterson D.G."/>
            <person name="Frelichowski J.E."/>
            <person name="Scheffler J.A."/>
            <person name="Scheffler B.E."/>
            <person name="Wendel J.F."/>
        </authorList>
    </citation>
    <scope>NUCLEOTIDE SEQUENCE [LARGE SCALE GENOMIC DNA]</scope>
    <source>
        <strain evidence="1">0</strain>
        <tissue evidence="1">Leaf</tissue>
    </source>
</reference>
<name>A0A7J9H2W6_9ROSI</name>
<dbReference type="InterPro" id="IPR021827">
    <property type="entry name" value="Nup186/Nup192/Nup205"/>
</dbReference>
<dbReference type="EMBL" id="JABFAD010000007">
    <property type="protein sequence ID" value="MBA0804110.1"/>
    <property type="molecule type" value="Genomic_DNA"/>
</dbReference>
<keyword evidence="2" id="KW-1185">Reference proteome</keyword>
<comment type="caution">
    <text evidence="1">The sequence shown here is derived from an EMBL/GenBank/DDBJ whole genome shotgun (WGS) entry which is preliminary data.</text>
</comment>
<dbReference type="Proteomes" id="UP000593560">
    <property type="component" value="Unassembled WGS sequence"/>
</dbReference>
<organism evidence="1 2">
    <name type="scientific">Gossypium harknessii</name>
    <dbReference type="NCBI Taxonomy" id="34285"/>
    <lineage>
        <taxon>Eukaryota</taxon>
        <taxon>Viridiplantae</taxon>
        <taxon>Streptophyta</taxon>
        <taxon>Embryophyta</taxon>
        <taxon>Tracheophyta</taxon>
        <taxon>Spermatophyta</taxon>
        <taxon>Magnoliopsida</taxon>
        <taxon>eudicotyledons</taxon>
        <taxon>Gunneridae</taxon>
        <taxon>Pentapetalae</taxon>
        <taxon>rosids</taxon>
        <taxon>malvids</taxon>
        <taxon>Malvales</taxon>
        <taxon>Malvaceae</taxon>
        <taxon>Malvoideae</taxon>
        <taxon>Gossypium</taxon>
    </lineage>
</organism>
<gene>
    <name evidence="1" type="ORF">Gohar_014261</name>
</gene>
<protein>
    <submittedName>
        <fullName evidence="1">Uncharacterized protein</fullName>
    </submittedName>
</protein>
<evidence type="ECO:0000313" key="1">
    <source>
        <dbReference type="EMBL" id="MBA0804110.1"/>
    </source>
</evidence>
<dbReference type="GO" id="GO:0005643">
    <property type="term" value="C:nuclear pore"/>
    <property type="evidence" value="ECO:0007669"/>
    <property type="project" value="InterPro"/>
</dbReference>
<dbReference type="PANTHER" id="PTHR31344:SF11">
    <property type="entry name" value="NUCLEOLAR PROTEIN GAR2-LIKE PROTEIN"/>
    <property type="match status" value="1"/>
</dbReference>